<dbReference type="EMBL" id="SNXR01000011">
    <property type="protein sequence ID" value="TDP60813.1"/>
    <property type="molecule type" value="Genomic_DNA"/>
</dbReference>
<dbReference type="OrthoDB" id="794403at2"/>
<reference evidence="1 2" key="1">
    <citation type="submission" date="2019-03" db="EMBL/GenBank/DDBJ databases">
        <title>Genomic Encyclopedia of Archaeal and Bacterial Type Strains, Phase II (KMG-II): from individual species to whole genera.</title>
        <authorList>
            <person name="Goeker M."/>
        </authorList>
    </citation>
    <scope>NUCLEOTIDE SEQUENCE [LARGE SCALE GENOMIC DNA]</scope>
    <source>
        <strain evidence="1 2">DSM 25687</strain>
    </source>
</reference>
<gene>
    <name evidence="1" type="ORF">BC748_0413</name>
</gene>
<organism evidence="1 2">
    <name type="scientific">Flavobacterium dankookense</name>
    <dbReference type="NCBI Taxonomy" id="706186"/>
    <lineage>
        <taxon>Bacteria</taxon>
        <taxon>Pseudomonadati</taxon>
        <taxon>Bacteroidota</taxon>
        <taxon>Flavobacteriia</taxon>
        <taxon>Flavobacteriales</taxon>
        <taxon>Flavobacteriaceae</taxon>
        <taxon>Flavobacterium</taxon>
    </lineage>
</organism>
<evidence type="ECO:0000313" key="1">
    <source>
        <dbReference type="EMBL" id="TDP60813.1"/>
    </source>
</evidence>
<dbReference type="AlphaFoldDB" id="A0A4R6QFT8"/>
<keyword evidence="2" id="KW-1185">Reference proteome</keyword>
<evidence type="ECO:0000313" key="2">
    <source>
        <dbReference type="Proteomes" id="UP000295260"/>
    </source>
</evidence>
<proteinExistence type="predicted"/>
<name>A0A4R6QFT8_9FLAO</name>
<dbReference type="PROSITE" id="PS51257">
    <property type="entry name" value="PROKAR_LIPOPROTEIN"/>
    <property type="match status" value="1"/>
</dbReference>
<evidence type="ECO:0008006" key="3">
    <source>
        <dbReference type="Google" id="ProtNLM"/>
    </source>
</evidence>
<comment type="caution">
    <text evidence="1">The sequence shown here is derived from an EMBL/GenBank/DDBJ whole genome shotgun (WGS) entry which is preliminary data.</text>
</comment>
<dbReference type="RefSeq" id="WP_133531779.1">
    <property type="nucleotide sequence ID" value="NZ_SNXR01000011.1"/>
</dbReference>
<sequence>MKKQLLLFLATTALLVSCKKEETSQPETTTPTVEESAIEEPKSTCYEYKTNDNEIKLQLQLNGEKASGSLKYNFKEKDKNKGTFEGTFKNNILIADYTFQSEGVESVRQVAFQLKDGKLIEGFGEPTADGTKFKDVSKLTFNSNMPLSEINCN</sequence>
<protein>
    <recommendedName>
        <fullName evidence="3">Lipoprotein</fullName>
    </recommendedName>
</protein>
<accession>A0A4R6QFT8</accession>
<dbReference type="Proteomes" id="UP000295260">
    <property type="component" value="Unassembled WGS sequence"/>
</dbReference>